<dbReference type="EMBL" id="FCNY02000008">
    <property type="protein sequence ID" value="SAL46050.1"/>
    <property type="molecule type" value="Genomic_DNA"/>
</dbReference>
<sequence>MSSYPARPPRIALRDGPTIAADLSAHRAGYLPGWTAHDDAGSALLRIVARNLDIQAAGLNAMPLRLQLEFLDQIGASVLPAQSARAPLVFTLLANAAADATVPAGTRVAAVLPPPAPSLDSGATSNRSTPPEFFTEQEITAMRGTIAALYSIDPQADAYADHGASVQSGFTAFASMRQAPHRLYLGHADMFRLAGSAQVDVTIDFADAMNAAAGAPARRPLLLDWEYLSTDGWLPLVLIEDRTERFTRDGRISLSKDAGPDGQSQTLAGHEAYWVRASVSQRIPCARIATGGDGKTARPYGIHPEWTEVTVESSRDLLPGDVVTIDGVTRATVTGTLDAAVLLDLALADIQASDFLVLADALPPLRPEGADQSGSLPMVDVLRARVGYAKNDLVPDSALQDEFRLDLNKDFYPFGTQPERFAAFYVACKEAFPRKGARIELMFTFSQTGGASGTLDVQSEYYNGARWVGLGPNEEYSDNTLGLTQGVAPGGTGLPAAAISFVAPQDWAECEINADQQHWLRLRLASGDYGKPLSLSVEPDPADSSKFIVKSVAPTLKPPIVASLRISYLYFSNPAPLDACLTENDFAFAEHSEDAYWPRSPFAPFEPMSDRAPALHFGFSGQPPAALVSVLAHVIAPAADAAPQPYAWDYWGSRGWTELSVRDTTLGFQQTGLVQFIGAPDMLPRDGLGGPLYRVRARLKTGLASEDYRVQLGGVWLNAVGASQGQAIDRDTMGTSSGQPDQTFVLPAARAPRDASASGAAANTVTEFERALELPANGVPVMAGEVLEVREWAGRGDDWETAVAGVDPARLRFETDAQDTSIKTAVWVRWLAVPHLYASGPGDRHYVVERARGVFRFPGAAGFIPPAGAPIVISYVTGGGIIGNVDAGVIRELHSGVGYVNAVSNPLPASGGAQAENLRAARDRTAQQIRHRDRAVSMADYECLAMSATPEVARVRALPLESPDGRGARGYVGLVLVPASARAQPMPSLELKANVARYLSARMPAGIAGNLQLFAPVYVQVGVHAEVLPSDADEAGRVEARLRERLASFLHPLTGGREGRGWQFGQTVALSDLAALFEETPGVDAVRFLQMMVGQTVYGDTVPVGPDQLIAAGDSQLKLVVPDSTGASYAAA</sequence>
<gene>
    <name evidence="1" type="ORF">AWB70_03614</name>
</gene>
<protein>
    <submittedName>
        <fullName evidence="1">Baseplate J-like protein</fullName>
    </submittedName>
</protein>
<dbReference type="InterPro" id="IPR011749">
    <property type="entry name" value="CHP02243"/>
</dbReference>
<keyword evidence="2" id="KW-1185">Reference proteome</keyword>
<evidence type="ECO:0000313" key="1">
    <source>
        <dbReference type="EMBL" id="SAL46050.1"/>
    </source>
</evidence>
<dbReference type="Proteomes" id="UP000054740">
    <property type="component" value="Unassembled WGS sequence"/>
</dbReference>
<proteinExistence type="predicted"/>
<dbReference type="NCBIfam" id="TIGR02243">
    <property type="entry name" value="putative baseplate assembly protein"/>
    <property type="match status" value="1"/>
</dbReference>
<accession>A0A158HQT4</accession>
<organism evidence="1 2">
    <name type="scientific">Caballeronia cordobensis</name>
    <name type="common">Burkholderia cordobensis</name>
    <dbReference type="NCBI Taxonomy" id="1353886"/>
    <lineage>
        <taxon>Bacteria</taxon>
        <taxon>Pseudomonadati</taxon>
        <taxon>Pseudomonadota</taxon>
        <taxon>Betaproteobacteria</taxon>
        <taxon>Burkholderiales</taxon>
        <taxon>Burkholderiaceae</taxon>
        <taxon>Caballeronia</taxon>
    </lineage>
</organism>
<dbReference type="RefSeq" id="WP_053570404.1">
    <property type="nucleotide sequence ID" value="NZ_FCNY02000008.1"/>
</dbReference>
<dbReference type="AlphaFoldDB" id="A0A158HQT4"/>
<reference evidence="2" key="1">
    <citation type="submission" date="2016-01" db="EMBL/GenBank/DDBJ databases">
        <authorList>
            <person name="Peeters C."/>
        </authorList>
    </citation>
    <scope>NUCLEOTIDE SEQUENCE [LARGE SCALE GENOMIC DNA]</scope>
</reference>
<name>A0A158HQT4_CABCO</name>
<evidence type="ECO:0000313" key="2">
    <source>
        <dbReference type="Proteomes" id="UP000054740"/>
    </source>
</evidence>